<dbReference type="PROSITE" id="PS51421">
    <property type="entry name" value="RAS"/>
    <property type="match status" value="1"/>
</dbReference>
<comment type="caution">
    <text evidence="4">The sequence shown here is derived from an EMBL/GenBank/DDBJ whole genome shotgun (WGS) entry which is preliminary data.</text>
</comment>
<keyword evidence="2" id="KW-0342">GTP-binding</keyword>
<dbReference type="Pfam" id="PF00071">
    <property type="entry name" value="Ras"/>
    <property type="match status" value="1"/>
</dbReference>
<protein>
    <submittedName>
        <fullName evidence="4">Uncharacterized protein</fullName>
    </submittedName>
</protein>
<evidence type="ECO:0000313" key="4">
    <source>
        <dbReference type="EMBL" id="CAD8205973.1"/>
    </source>
</evidence>
<dbReference type="OMA" id="HEEDRQM"/>
<keyword evidence="1" id="KW-0547">Nucleotide-binding</keyword>
<dbReference type="NCBIfam" id="TIGR00231">
    <property type="entry name" value="small_GTP"/>
    <property type="match status" value="1"/>
</dbReference>
<keyword evidence="6" id="KW-1185">Reference proteome</keyword>
<dbReference type="AlphaFoldDB" id="A0A8S1XX29"/>
<keyword evidence="3" id="KW-0449">Lipoprotein</keyword>
<dbReference type="OrthoDB" id="308132at2759"/>
<dbReference type="EMBL" id="CAJJDP010000137">
    <property type="protein sequence ID" value="CAD8205975.1"/>
    <property type="molecule type" value="Genomic_DNA"/>
</dbReference>
<gene>
    <name evidence="4" type="ORF">POCTA_138.1.T1360206</name>
    <name evidence="5" type="ORF">POCTA_138.1.T1360207</name>
</gene>
<name>A0A8S1XX29_PAROT</name>
<evidence type="ECO:0000256" key="2">
    <source>
        <dbReference type="ARBA" id="ARBA00023134"/>
    </source>
</evidence>
<dbReference type="SMART" id="SM00174">
    <property type="entry name" value="RHO"/>
    <property type="match status" value="1"/>
</dbReference>
<dbReference type="InterPro" id="IPR005225">
    <property type="entry name" value="Small_GTP-bd"/>
</dbReference>
<dbReference type="EMBL" id="CAJJDP010000137">
    <property type="protein sequence ID" value="CAD8205973.1"/>
    <property type="molecule type" value="Genomic_DNA"/>
</dbReference>
<dbReference type="GO" id="GO:0003924">
    <property type="term" value="F:GTPase activity"/>
    <property type="evidence" value="ECO:0007669"/>
    <property type="project" value="InterPro"/>
</dbReference>
<accession>A0A8S1XX29</accession>
<organism evidence="4 6">
    <name type="scientific">Paramecium octaurelia</name>
    <dbReference type="NCBI Taxonomy" id="43137"/>
    <lineage>
        <taxon>Eukaryota</taxon>
        <taxon>Sar</taxon>
        <taxon>Alveolata</taxon>
        <taxon>Ciliophora</taxon>
        <taxon>Intramacronucleata</taxon>
        <taxon>Oligohymenophorea</taxon>
        <taxon>Peniculida</taxon>
        <taxon>Parameciidae</taxon>
        <taxon>Paramecium</taxon>
    </lineage>
</organism>
<evidence type="ECO:0000313" key="5">
    <source>
        <dbReference type="EMBL" id="CAD8205975.1"/>
    </source>
</evidence>
<dbReference type="SMART" id="SM00173">
    <property type="entry name" value="RAS"/>
    <property type="match status" value="1"/>
</dbReference>
<dbReference type="GO" id="GO:0005525">
    <property type="term" value="F:GTP binding"/>
    <property type="evidence" value="ECO:0007669"/>
    <property type="project" value="UniProtKB-KW"/>
</dbReference>
<dbReference type="FunFam" id="3.40.50.300:FF:001447">
    <property type="entry name" value="Ras-related protein Rab-1B"/>
    <property type="match status" value="1"/>
</dbReference>
<proteinExistence type="predicted"/>
<evidence type="ECO:0000256" key="1">
    <source>
        <dbReference type="ARBA" id="ARBA00022741"/>
    </source>
</evidence>
<dbReference type="PROSITE" id="PS51419">
    <property type="entry name" value="RAB"/>
    <property type="match status" value="1"/>
</dbReference>
<dbReference type="PANTHER" id="PTHR47980">
    <property type="entry name" value="LD44762P"/>
    <property type="match status" value="1"/>
</dbReference>
<evidence type="ECO:0000313" key="6">
    <source>
        <dbReference type="Proteomes" id="UP000683925"/>
    </source>
</evidence>
<reference evidence="4" key="1">
    <citation type="submission" date="2021-01" db="EMBL/GenBank/DDBJ databases">
        <authorList>
            <consortium name="Genoscope - CEA"/>
            <person name="William W."/>
        </authorList>
    </citation>
    <scope>NUCLEOTIDE SEQUENCE</scope>
</reference>
<sequence>MKNYDKQSTEHYLAFLVVGNTSVGKTSLIVRYVYDIFEETDIHKKTLKCSSLLKNDTLKEIFIENQCIHLQIHDMSGPEKYIFIHRICRKAQGILILYDITNRDSFNSIQLWMTQIDRIANLGVVRILIGNKCDQNDNRAVTFEEGYLLAQQHGIKFFETSAKQSINIENSFLFVARVILEEQQQYRLNLQNNEKNQQLNIKQNKQSKNTKSCI</sequence>
<dbReference type="SMART" id="SM00175">
    <property type="entry name" value="RAB"/>
    <property type="match status" value="1"/>
</dbReference>
<dbReference type="Proteomes" id="UP000683925">
    <property type="component" value="Unassembled WGS sequence"/>
</dbReference>
<dbReference type="InterPro" id="IPR001806">
    <property type="entry name" value="Small_GTPase"/>
</dbReference>
<dbReference type="InterPro" id="IPR050305">
    <property type="entry name" value="Small_GTPase_Rab"/>
</dbReference>
<evidence type="ECO:0000256" key="3">
    <source>
        <dbReference type="ARBA" id="ARBA00023288"/>
    </source>
</evidence>